<feature type="region of interest" description="Disordered" evidence="1">
    <location>
        <begin position="1"/>
        <end position="22"/>
    </location>
</feature>
<feature type="region of interest" description="Disordered" evidence="1">
    <location>
        <begin position="259"/>
        <end position="312"/>
    </location>
</feature>
<feature type="compositionally biased region" description="Polar residues" evidence="1">
    <location>
        <begin position="119"/>
        <end position="150"/>
    </location>
</feature>
<feature type="compositionally biased region" description="Polar residues" evidence="1">
    <location>
        <begin position="288"/>
        <end position="305"/>
    </location>
</feature>
<name>A0A1B6DTU7_9HEMI</name>
<evidence type="ECO:0000256" key="1">
    <source>
        <dbReference type="SAM" id="MobiDB-lite"/>
    </source>
</evidence>
<reference evidence="2" key="1">
    <citation type="submission" date="2015-12" db="EMBL/GenBank/DDBJ databases">
        <title>De novo transcriptome assembly of four potential Pierce s Disease insect vectors from Arizona vineyards.</title>
        <authorList>
            <person name="Tassone E.E."/>
        </authorList>
    </citation>
    <scope>NUCLEOTIDE SEQUENCE</scope>
</reference>
<protein>
    <submittedName>
        <fullName evidence="2">Uncharacterized protein</fullName>
    </submittedName>
</protein>
<dbReference type="AlphaFoldDB" id="A0A1B6DTU7"/>
<feature type="compositionally biased region" description="Basic and acidic residues" evidence="1">
    <location>
        <begin position="7"/>
        <end position="21"/>
    </location>
</feature>
<feature type="region of interest" description="Disordered" evidence="1">
    <location>
        <begin position="93"/>
        <end position="227"/>
    </location>
</feature>
<feature type="compositionally biased region" description="Polar residues" evidence="1">
    <location>
        <begin position="177"/>
        <end position="186"/>
    </location>
</feature>
<feature type="compositionally biased region" description="Polar residues" evidence="1">
    <location>
        <begin position="259"/>
        <end position="270"/>
    </location>
</feature>
<feature type="non-terminal residue" evidence="2">
    <location>
        <position position="321"/>
    </location>
</feature>
<accession>A0A1B6DTU7</accession>
<proteinExistence type="predicted"/>
<dbReference type="EMBL" id="GEDC01008210">
    <property type="protein sequence ID" value="JAS29088.1"/>
    <property type="molecule type" value="Transcribed_RNA"/>
</dbReference>
<evidence type="ECO:0000313" key="2">
    <source>
        <dbReference type="EMBL" id="JAS29088.1"/>
    </source>
</evidence>
<feature type="compositionally biased region" description="Low complexity" evidence="1">
    <location>
        <begin position="151"/>
        <end position="176"/>
    </location>
</feature>
<feature type="compositionally biased region" description="Low complexity" evidence="1">
    <location>
        <begin position="275"/>
        <end position="287"/>
    </location>
</feature>
<sequence length="321" mass="34450">MDMTTTEGHRSWYDGAGREESDPQFSVAEHMSNLFAHRHGAAAALDSSNRDYHRVTVTASRYYHGQLHQHSPYASHAAARQVCRPHFGHHSPLHPWLGSGDGKQLTHPQNGSGSGPSSWCSPFNPVQSSSEDSPTKSSHISPLSSVSQAMLSLQHSKQLSHQQNGSGSGPSSWCSSLNPVQSSSEDAPTKSPHIAQLSSVSHAMFSFPPTPPNDATPDSVTATTSSNLTSTTASNEYSNAIAHAASMGVFIHPEQTSSCDIKPMLNSQSSKQREGTSTSSSGTNSPGCPTNYQLSPYHQNHQPYHQDSHSGYSSYSYSVFA</sequence>
<organism evidence="2">
    <name type="scientific">Clastoptera arizonana</name>
    <name type="common">Arizona spittle bug</name>
    <dbReference type="NCBI Taxonomy" id="38151"/>
    <lineage>
        <taxon>Eukaryota</taxon>
        <taxon>Metazoa</taxon>
        <taxon>Ecdysozoa</taxon>
        <taxon>Arthropoda</taxon>
        <taxon>Hexapoda</taxon>
        <taxon>Insecta</taxon>
        <taxon>Pterygota</taxon>
        <taxon>Neoptera</taxon>
        <taxon>Paraneoptera</taxon>
        <taxon>Hemiptera</taxon>
        <taxon>Auchenorrhyncha</taxon>
        <taxon>Cercopoidea</taxon>
        <taxon>Clastopteridae</taxon>
        <taxon>Clastoptera</taxon>
    </lineage>
</organism>
<gene>
    <name evidence="2" type="ORF">g.7745</name>
</gene>